<evidence type="ECO:0000313" key="4">
    <source>
        <dbReference type="Proteomes" id="UP001596504"/>
    </source>
</evidence>
<dbReference type="Gene3D" id="1.20.1260.10">
    <property type="match status" value="1"/>
</dbReference>
<sequence length="193" mass="20772">MKRTRVRAAALGAIASLSLLAGCGTAQEAQQQPASTQAPAKHHDEADVSFARGMVVHHQQAVEMSRLAADRAGSPQVRELAEQIEAAQGPEIERLEGWLRDWGAAPAQHGGHGEDGQMHGMMSAEQLHGLSRASGADFDRRFLSMMIEHHEGAVRMARTELDSGASPEAKRLAQGIIDTQQAEIDTMRGLLAR</sequence>
<evidence type="ECO:0000259" key="2">
    <source>
        <dbReference type="Pfam" id="PF03713"/>
    </source>
</evidence>
<dbReference type="PANTHER" id="PTHR36933:SF1">
    <property type="entry name" value="SLL0788 PROTEIN"/>
    <property type="match status" value="1"/>
</dbReference>
<feature type="domain" description="DUF305" evidence="2">
    <location>
        <begin position="47"/>
        <end position="191"/>
    </location>
</feature>
<protein>
    <submittedName>
        <fullName evidence="3">DUF305 domain-containing protein</fullName>
    </submittedName>
</protein>
<dbReference type="PROSITE" id="PS51257">
    <property type="entry name" value="PROKAR_LIPOPROTEIN"/>
    <property type="match status" value="1"/>
</dbReference>
<dbReference type="RefSeq" id="WP_380663053.1">
    <property type="nucleotide sequence ID" value="NZ_JBHTCJ010000001.1"/>
</dbReference>
<dbReference type="InterPro" id="IPR000291">
    <property type="entry name" value="D-Ala_lig_Van_CS"/>
</dbReference>
<accession>A0ABW2LBV9</accession>
<dbReference type="PANTHER" id="PTHR36933">
    <property type="entry name" value="SLL0788 PROTEIN"/>
    <property type="match status" value="1"/>
</dbReference>
<dbReference type="Pfam" id="PF03713">
    <property type="entry name" value="DUF305"/>
    <property type="match status" value="1"/>
</dbReference>
<dbReference type="PROSITE" id="PS00843">
    <property type="entry name" value="DALA_DALA_LIGASE_1"/>
    <property type="match status" value="1"/>
</dbReference>
<reference evidence="4" key="1">
    <citation type="journal article" date="2019" name="Int. J. Syst. Evol. Microbiol.">
        <title>The Global Catalogue of Microorganisms (GCM) 10K type strain sequencing project: providing services to taxonomists for standard genome sequencing and annotation.</title>
        <authorList>
            <consortium name="The Broad Institute Genomics Platform"/>
            <consortium name="The Broad Institute Genome Sequencing Center for Infectious Disease"/>
            <person name="Wu L."/>
            <person name="Ma J."/>
        </authorList>
    </citation>
    <scope>NUCLEOTIDE SEQUENCE [LARGE SCALE GENOMIC DNA]</scope>
    <source>
        <strain evidence="4">WLHS5</strain>
    </source>
</reference>
<dbReference type="InterPro" id="IPR005183">
    <property type="entry name" value="DUF305_CopM-like"/>
</dbReference>
<dbReference type="InterPro" id="IPR012347">
    <property type="entry name" value="Ferritin-like"/>
</dbReference>
<keyword evidence="4" id="KW-1185">Reference proteome</keyword>
<comment type="caution">
    <text evidence="3">The sequence shown here is derived from an EMBL/GenBank/DDBJ whole genome shotgun (WGS) entry which is preliminary data.</text>
</comment>
<evidence type="ECO:0000256" key="1">
    <source>
        <dbReference type="SAM" id="SignalP"/>
    </source>
</evidence>
<name>A0ABW2LBV9_9PSEU</name>
<proteinExistence type="predicted"/>
<evidence type="ECO:0000313" key="3">
    <source>
        <dbReference type="EMBL" id="MFC7339974.1"/>
    </source>
</evidence>
<feature type="signal peptide" evidence="1">
    <location>
        <begin position="1"/>
        <end position="21"/>
    </location>
</feature>
<keyword evidence="1" id="KW-0732">Signal</keyword>
<gene>
    <name evidence="3" type="ORF">ACFQRI_01020</name>
</gene>
<feature type="chain" id="PRO_5047501484" evidence="1">
    <location>
        <begin position="22"/>
        <end position="193"/>
    </location>
</feature>
<dbReference type="EMBL" id="JBHTCJ010000001">
    <property type="protein sequence ID" value="MFC7339974.1"/>
    <property type="molecule type" value="Genomic_DNA"/>
</dbReference>
<dbReference type="Proteomes" id="UP001596504">
    <property type="component" value="Unassembled WGS sequence"/>
</dbReference>
<organism evidence="3 4">
    <name type="scientific">Saccharopolyspora griseoalba</name>
    <dbReference type="NCBI Taxonomy" id="1431848"/>
    <lineage>
        <taxon>Bacteria</taxon>
        <taxon>Bacillati</taxon>
        <taxon>Actinomycetota</taxon>
        <taxon>Actinomycetes</taxon>
        <taxon>Pseudonocardiales</taxon>
        <taxon>Pseudonocardiaceae</taxon>
        <taxon>Saccharopolyspora</taxon>
    </lineage>
</organism>